<keyword evidence="4" id="KW-1185">Reference proteome</keyword>
<dbReference type="EMBL" id="LWRY01000243">
    <property type="protein sequence ID" value="OCX68927.1"/>
    <property type="molecule type" value="Genomic_DNA"/>
</dbReference>
<gene>
    <name evidence="3" type="ORF">A6M23_16555</name>
</gene>
<dbReference type="PANTHER" id="PTHR37423">
    <property type="entry name" value="SOLUBLE LYTIC MUREIN TRANSGLYCOSYLASE-RELATED"/>
    <property type="match status" value="1"/>
</dbReference>
<reference evidence="3" key="1">
    <citation type="journal article" date="2016" name="Int. J. Mol. Sci.">
        <title>Comparative genomics of the extreme acidophile Acidithiobacillus thiooxidans reveals intraspecific divergence and niche adaptation.</title>
        <authorList>
            <person name="Zhang X."/>
            <person name="Feng X."/>
            <person name="Tao J."/>
            <person name="Ma L."/>
            <person name="Xiao Y."/>
            <person name="Liang Y."/>
            <person name="Liu X."/>
            <person name="Yin H."/>
        </authorList>
    </citation>
    <scope>NUCLEOTIDE SEQUENCE [LARGE SCALE GENOMIC DNA]</scope>
    <source>
        <strain evidence="3">DXS-W</strain>
    </source>
</reference>
<dbReference type="Proteomes" id="UP000095008">
    <property type="component" value="Unassembled WGS sequence"/>
</dbReference>
<dbReference type="Gene3D" id="1.10.530.10">
    <property type="match status" value="1"/>
</dbReference>
<dbReference type="OrthoDB" id="92254at2"/>
<feature type="domain" description="Transglycosylase SLT" evidence="2">
    <location>
        <begin position="69"/>
        <end position="173"/>
    </location>
</feature>
<sequence length="186" mass="19911">MTRLSTAFAGGFSYASLGLVILLGAHCAIAQQASQAEAAKRAEILAHAAQVKRLTKLAGPYAQQVVADARSFNLQPQLVASVLYVENGGDFAGSAHRISQAGAIGPMQLMPVTARLLSVNPYKPRQNIQGGVRFLKRMLHRFHGNTQLALMAYDEGPTAVAEGTRYVQALAYAKKVVQVWQSSSSD</sequence>
<dbReference type="InterPro" id="IPR023346">
    <property type="entry name" value="Lysozyme-like_dom_sf"/>
</dbReference>
<dbReference type="PANTHER" id="PTHR37423:SF2">
    <property type="entry name" value="MEMBRANE-BOUND LYTIC MUREIN TRANSGLYCOSYLASE C"/>
    <property type="match status" value="1"/>
</dbReference>
<proteinExistence type="inferred from homology"/>
<evidence type="ECO:0000259" key="2">
    <source>
        <dbReference type="Pfam" id="PF01464"/>
    </source>
</evidence>
<name>A0A1C2J1N5_ACITH</name>
<dbReference type="AlphaFoldDB" id="A0A1C2J1N5"/>
<dbReference type="InterPro" id="IPR008258">
    <property type="entry name" value="Transglycosylase_SLT_dom_1"/>
</dbReference>
<protein>
    <recommendedName>
        <fullName evidence="2">Transglycosylase SLT domain-containing protein</fullName>
    </recommendedName>
</protein>
<evidence type="ECO:0000256" key="1">
    <source>
        <dbReference type="ARBA" id="ARBA00007734"/>
    </source>
</evidence>
<evidence type="ECO:0000313" key="3">
    <source>
        <dbReference type="EMBL" id="OCX68927.1"/>
    </source>
</evidence>
<dbReference type="SUPFAM" id="SSF53955">
    <property type="entry name" value="Lysozyme-like"/>
    <property type="match status" value="1"/>
</dbReference>
<evidence type="ECO:0000313" key="4">
    <source>
        <dbReference type="Proteomes" id="UP000095008"/>
    </source>
</evidence>
<accession>A0A1C2J1N5</accession>
<comment type="caution">
    <text evidence="3">The sequence shown here is derived from an EMBL/GenBank/DDBJ whole genome shotgun (WGS) entry which is preliminary data.</text>
</comment>
<comment type="similarity">
    <text evidence="1">Belongs to the transglycosylase Slt family.</text>
</comment>
<dbReference type="RefSeq" id="WP_065974583.1">
    <property type="nucleotide sequence ID" value="NZ_LWRY01000243.1"/>
</dbReference>
<organism evidence="3 4">
    <name type="scientific">Acidithiobacillus thiooxidans</name>
    <name type="common">Thiobacillus thiooxidans</name>
    <dbReference type="NCBI Taxonomy" id="930"/>
    <lineage>
        <taxon>Bacteria</taxon>
        <taxon>Pseudomonadati</taxon>
        <taxon>Pseudomonadota</taxon>
        <taxon>Acidithiobacillia</taxon>
        <taxon>Acidithiobacillales</taxon>
        <taxon>Acidithiobacillaceae</taxon>
        <taxon>Acidithiobacillus</taxon>
    </lineage>
</organism>
<dbReference type="CDD" id="cd00254">
    <property type="entry name" value="LT-like"/>
    <property type="match status" value="1"/>
</dbReference>
<dbReference type="Pfam" id="PF01464">
    <property type="entry name" value="SLT"/>
    <property type="match status" value="1"/>
</dbReference>